<feature type="binding site" evidence="17">
    <location>
        <begin position="420"/>
        <end position="424"/>
    </location>
    <ligand>
        <name>AMP</name>
        <dbReference type="ChEBI" id="CHEBI:456215"/>
    </ligand>
</feature>
<keyword evidence="12 17" id="KW-0456">Lyase</keyword>
<feature type="binding site" evidence="17">
    <location>
        <position position="326"/>
    </location>
    <ligand>
        <name>(6S)-NADPHX</name>
        <dbReference type="ChEBI" id="CHEBI:64076"/>
    </ligand>
</feature>
<dbReference type="PROSITE" id="PS51383">
    <property type="entry name" value="YJEF_C_3"/>
    <property type="match status" value="1"/>
</dbReference>
<evidence type="ECO:0000256" key="8">
    <source>
        <dbReference type="ARBA" id="ARBA00022857"/>
    </source>
</evidence>
<dbReference type="SUPFAM" id="SSF53613">
    <property type="entry name" value="Ribokinase-like"/>
    <property type="match status" value="1"/>
</dbReference>
<evidence type="ECO:0000256" key="10">
    <source>
        <dbReference type="ARBA" id="ARBA00023027"/>
    </source>
</evidence>
<dbReference type="RefSeq" id="WP_344880529.1">
    <property type="nucleotide sequence ID" value="NZ_BAABCJ010000001.1"/>
</dbReference>
<dbReference type="PANTHER" id="PTHR12592">
    <property type="entry name" value="ATP-DEPENDENT (S)-NAD(P)H-HYDRATE DEHYDRATASE FAMILY MEMBER"/>
    <property type="match status" value="1"/>
</dbReference>
<dbReference type="InterPro" id="IPR030677">
    <property type="entry name" value="Nnr"/>
</dbReference>
<dbReference type="InterPro" id="IPR004443">
    <property type="entry name" value="YjeF_N_dom"/>
</dbReference>
<evidence type="ECO:0000259" key="20">
    <source>
        <dbReference type="PROSITE" id="PS51383"/>
    </source>
</evidence>
<comment type="function">
    <text evidence="17">Catalyzes the dehydration of the S-form of NAD(P)HX at the expense of ADP, which is converted to AMP. Together with NAD(P)HX epimerase, which catalyzes the epimerization of the S- and R-forms, the enzyme allows the repair of both epimers of NAD(P)HX, a damaged form of NAD(P)H that is a result of enzymatic or heat-dependent hydration.</text>
</comment>
<dbReference type="PANTHER" id="PTHR12592:SF0">
    <property type="entry name" value="ATP-DEPENDENT (S)-NAD(P)H-HYDRATE DEHYDRATASE"/>
    <property type="match status" value="1"/>
</dbReference>
<dbReference type="EC" id="5.1.99.6" evidence="19"/>
<evidence type="ECO:0000256" key="3">
    <source>
        <dbReference type="ARBA" id="ARBA00006001"/>
    </source>
</evidence>
<evidence type="ECO:0000256" key="12">
    <source>
        <dbReference type="ARBA" id="ARBA00023239"/>
    </source>
</evidence>
<evidence type="ECO:0000256" key="16">
    <source>
        <dbReference type="ARBA" id="ARBA00049209"/>
    </source>
</evidence>
<dbReference type="HAMAP" id="MF_01966">
    <property type="entry name" value="NADHX_epimerase"/>
    <property type="match status" value="1"/>
</dbReference>
<dbReference type="PROSITE" id="PS51385">
    <property type="entry name" value="YJEF_N"/>
    <property type="match status" value="1"/>
</dbReference>
<comment type="caution">
    <text evidence="22">The sequence shown here is derived from an EMBL/GenBank/DDBJ whole genome shotgun (WGS) entry which is preliminary data.</text>
</comment>
<comment type="subunit">
    <text evidence="17">Homotetramer.</text>
</comment>
<dbReference type="NCBIfam" id="TIGR00196">
    <property type="entry name" value="yjeF_cterm"/>
    <property type="match status" value="1"/>
</dbReference>
<keyword evidence="6 17" id="KW-0547">Nucleotide-binding</keyword>
<keyword evidence="8 17" id="KW-0521">NADP</keyword>
<feature type="domain" description="YjeF N-terminal" evidence="21">
    <location>
        <begin position="10"/>
        <end position="226"/>
    </location>
</feature>
<comment type="catalytic activity">
    <reaction evidence="1 18 19">
        <text>(6R)-NADHX = (6S)-NADHX</text>
        <dbReference type="Rhea" id="RHEA:32215"/>
        <dbReference type="ChEBI" id="CHEBI:64074"/>
        <dbReference type="ChEBI" id="CHEBI:64075"/>
        <dbReference type="EC" id="5.1.99.6"/>
    </reaction>
</comment>
<dbReference type="SUPFAM" id="SSF64153">
    <property type="entry name" value="YjeF N-terminal domain-like"/>
    <property type="match status" value="1"/>
</dbReference>
<comment type="catalytic activity">
    <reaction evidence="15 17 19">
        <text>(6S)-NADHX + ADP = AMP + phosphate + NADH + H(+)</text>
        <dbReference type="Rhea" id="RHEA:32223"/>
        <dbReference type="ChEBI" id="CHEBI:15378"/>
        <dbReference type="ChEBI" id="CHEBI:43474"/>
        <dbReference type="ChEBI" id="CHEBI:57945"/>
        <dbReference type="ChEBI" id="CHEBI:64074"/>
        <dbReference type="ChEBI" id="CHEBI:456215"/>
        <dbReference type="ChEBI" id="CHEBI:456216"/>
        <dbReference type="EC" id="4.2.1.136"/>
    </reaction>
</comment>
<dbReference type="Gene3D" id="3.40.1190.20">
    <property type="match status" value="1"/>
</dbReference>
<feature type="binding site" evidence="18">
    <location>
        <begin position="62"/>
        <end position="66"/>
    </location>
    <ligand>
        <name>(6S)-NADPHX</name>
        <dbReference type="ChEBI" id="CHEBI:64076"/>
    </ligand>
</feature>
<evidence type="ECO:0000256" key="2">
    <source>
        <dbReference type="ARBA" id="ARBA00000909"/>
    </source>
</evidence>
<comment type="similarity">
    <text evidence="3 19">In the N-terminal section; belongs to the NnrE/AIBP family.</text>
</comment>
<evidence type="ECO:0000256" key="6">
    <source>
        <dbReference type="ARBA" id="ARBA00022741"/>
    </source>
</evidence>
<dbReference type="EMBL" id="BAABCJ010000001">
    <property type="protein sequence ID" value="GAA3698161.1"/>
    <property type="molecule type" value="Genomic_DNA"/>
</dbReference>
<evidence type="ECO:0000256" key="4">
    <source>
        <dbReference type="ARBA" id="ARBA00009524"/>
    </source>
</evidence>
<dbReference type="InterPro" id="IPR036652">
    <property type="entry name" value="YjeF_N_dom_sf"/>
</dbReference>
<feature type="binding site" evidence="18">
    <location>
        <position position="169"/>
    </location>
    <ligand>
        <name>(6S)-NADPHX</name>
        <dbReference type="ChEBI" id="CHEBI:64076"/>
    </ligand>
</feature>
<feature type="binding site" evidence="17">
    <location>
        <position position="378"/>
    </location>
    <ligand>
        <name>(6S)-NADPHX</name>
        <dbReference type="ChEBI" id="CHEBI:64076"/>
    </ligand>
</feature>
<feature type="binding site" evidence="17">
    <location>
        <position position="450"/>
    </location>
    <ligand>
        <name>(6S)-NADPHX</name>
        <dbReference type="ChEBI" id="CHEBI:64076"/>
    </ligand>
</feature>
<evidence type="ECO:0000256" key="1">
    <source>
        <dbReference type="ARBA" id="ARBA00000013"/>
    </source>
</evidence>
<evidence type="ECO:0000256" key="9">
    <source>
        <dbReference type="ARBA" id="ARBA00022958"/>
    </source>
</evidence>
<proteinExistence type="inferred from homology"/>
<dbReference type="Gene3D" id="3.40.50.10260">
    <property type="entry name" value="YjeF N-terminal domain"/>
    <property type="match status" value="1"/>
</dbReference>
<keyword evidence="10 17" id="KW-0520">NAD</keyword>
<dbReference type="InterPro" id="IPR000631">
    <property type="entry name" value="CARKD"/>
</dbReference>
<comment type="caution">
    <text evidence="18">Lacks conserved residue(s) required for the propagation of feature annotation.</text>
</comment>
<dbReference type="Pfam" id="PF03853">
    <property type="entry name" value="YjeF_N"/>
    <property type="match status" value="1"/>
</dbReference>
<keyword evidence="13" id="KW-0511">Multifunctional enzyme</keyword>
<feature type="binding site" evidence="18">
    <location>
        <position position="63"/>
    </location>
    <ligand>
        <name>K(+)</name>
        <dbReference type="ChEBI" id="CHEBI:29103"/>
    </ligand>
</feature>
<keyword evidence="23" id="KW-1185">Reference proteome</keyword>
<comment type="function">
    <text evidence="18">Catalyzes the epimerization of the S- and R-forms of NAD(P)HX, a damaged form of NAD(P)H that is a result of enzymatic or heat-dependent hydration. This is a prerequisite for the S-specific NAD(P)H-hydrate dehydratase to allow the repair of both epimers of NAD(P)HX.</text>
</comment>
<dbReference type="CDD" id="cd01171">
    <property type="entry name" value="YXKO-related"/>
    <property type="match status" value="1"/>
</dbReference>
<name>A0ABP7D1I5_9MICC</name>
<evidence type="ECO:0000256" key="11">
    <source>
        <dbReference type="ARBA" id="ARBA00023235"/>
    </source>
</evidence>
<keyword evidence="5 18" id="KW-0479">Metal-binding</keyword>
<comment type="catalytic activity">
    <reaction evidence="16 17 19">
        <text>(6S)-NADPHX + ADP = AMP + phosphate + NADPH + H(+)</text>
        <dbReference type="Rhea" id="RHEA:32235"/>
        <dbReference type="ChEBI" id="CHEBI:15378"/>
        <dbReference type="ChEBI" id="CHEBI:43474"/>
        <dbReference type="ChEBI" id="CHEBI:57783"/>
        <dbReference type="ChEBI" id="CHEBI:64076"/>
        <dbReference type="ChEBI" id="CHEBI:456215"/>
        <dbReference type="ChEBI" id="CHEBI:456216"/>
        <dbReference type="EC" id="4.2.1.136"/>
    </reaction>
</comment>
<dbReference type="PIRSF" id="PIRSF017184">
    <property type="entry name" value="Nnr"/>
    <property type="match status" value="1"/>
</dbReference>
<keyword evidence="11 18" id="KW-0413">Isomerase</keyword>
<comment type="catalytic activity">
    <reaction evidence="2 18 19">
        <text>(6R)-NADPHX = (6S)-NADPHX</text>
        <dbReference type="Rhea" id="RHEA:32227"/>
        <dbReference type="ChEBI" id="CHEBI:64076"/>
        <dbReference type="ChEBI" id="CHEBI:64077"/>
        <dbReference type="EC" id="5.1.99.6"/>
    </reaction>
</comment>
<evidence type="ECO:0000256" key="13">
    <source>
        <dbReference type="ARBA" id="ARBA00023268"/>
    </source>
</evidence>
<organism evidence="22 23">
    <name type="scientific">Zhihengliuella alba</name>
    <dbReference type="NCBI Taxonomy" id="547018"/>
    <lineage>
        <taxon>Bacteria</taxon>
        <taxon>Bacillati</taxon>
        <taxon>Actinomycetota</taxon>
        <taxon>Actinomycetes</taxon>
        <taxon>Micrococcales</taxon>
        <taxon>Micrococcaceae</taxon>
        <taxon>Zhihengliuella</taxon>
    </lineage>
</organism>
<keyword evidence="9 18" id="KW-0630">Potassium</keyword>
<comment type="function">
    <text evidence="14 19">Bifunctional enzyme that catalyzes the epimerization of the S- and R-forms of NAD(P)HX and the dehydration of the S-form of NAD(P)HX at the expense of ADP, which is converted to AMP. This allows the repair of both epimers of NAD(P)HX, a damaged form of NAD(P)H that is a result of enzymatic or heat-dependent hydration.</text>
</comment>
<evidence type="ECO:0000256" key="14">
    <source>
        <dbReference type="ARBA" id="ARBA00025153"/>
    </source>
</evidence>
<comment type="similarity">
    <text evidence="4 19">In the C-terminal section; belongs to the NnrD/CARKD family.</text>
</comment>
<evidence type="ECO:0000313" key="23">
    <source>
        <dbReference type="Proteomes" id="UP001501536"/>
    </source>
</evidence>
<feature type="binding site" evidence="17">
    <location>
        <position position="266"/>
    </location>
    <ligand>
        <name>(6S)-NADPHX</name>
        <dbReference type="ChEBI" id="CHEBI:64076"/>
    </ligand>
</feature>
<dbReference type="Pfam" id="PF01256">
    <property type="entry name" value="Carb_kinase"/>
    <property type="match status" value="1"/>
</dbReference>
<sequence>MIDVYTGTEVRAAERPLLDAGHGPALMKRAAYALAQHTAAVLRDRAGRVYGAHVVAFVGKGNNGGDGLHALAMLRRRGVAATAVLLGPDAHADGMRALREAGGRIIRAEGDLTSREVRAAVDGADVVIDAVLGTGTRVPAPAADNAETRRPGPLAGVDVGDDAYVIACDLPSGVDADTGAATEGVLRADSTVTFGALKSGLVVGAGATLSGRIETVDIGLGEYLGEPAARLMEKVDVVDTALEPDAHKYSRGVLGLVAGSDQYPGAAVLSATSAVNAGLGMLYVIAEGRARERVGEAVPESVAMEHSAVDRAGPASRVSAWAMGPGIGEDARQHGVIKAVLASSAERGTPCVVDASALQSLKPIQTRAERPFAVLTPHAGELRRLLSAAGEDVTGAEIAHDPVRWARCAAEAYGAVVLLKGPSTVCAATDGEVRVVHAAPATLATAGSGDVLTGLVGQTLATHPPVGLANLLACAATAAYRHAEIARSLGAGGFGARRLADAVR</sequence>
<dbReference type="InterPro" id="IPR029056">
    <property type="entry name" value="Ribokinase-like"/>
</dbReference>
<dbReference type="HAMAP" id="MF_01965">
    <property type="entry name" value="NADHX_dehydratase"/>
    <property type="match status" value="1"/>
</dbReference>
<evidence type="ECO:0000256" key="15">
    <source>
        <dbReference type="ARBA" id="ARBA00048238"/>
    </source>
</evidence>
<comment type="similarity">
    <text evidence="18">Belongs to the NnrE/AIBP family.</text>
</comment>
<reference evidence="23" key="1">
    <citation type="journal article" date="2019" name="Int. J. Syst. Evol. Microbiol.">
        <title>The Global Catalogue of Microorganisms (GCM) 10K type strain sequencing project: providing services to taxonomists for standard genome sequencing and annotation.</title>
        <authorList>
            <consortium name="The Broad Institute Genomics Platform"/>
            <consortium name="The Broad Institute Genome Sequencing Center for Infectious Disease"/>
            <person name="Wu L."/>
            <person name="Ma J."/>
        </authorList>
    </citation>
    <scope>NUCLEOTIDE SEQUENCE [LARGE SCALE GENOMIC DNA]</scope>
    <source>
        <strain evidence="23">JCM 16961</strain>
    </source>
</reference>
<evidence type="ECO:0000256" key="7">
    <source>
        <dbReference type="ARBA" id="ARBA00022840"/>
    </source>
</evidence>
<feature type="domain" description="YjeF C-terminal" evidence="20">
    <location>
        <begin position="231"/>
        <end position="504"/>
    </location>
</feature>
<accession>A0ABP7D1I5</accession>
<protein>
    <recommendedName>
        <fullName evidence="19">Bifunctional NAD(P)H-hydrate repair enzyme</fullName>
    </recommendedName>
    <alternativeName>
        <fullName evidence="19">Nicotinamide nucleotide repair protein</fullName>
    </alternativeName>
    <domain>
        <recommendedName>
            <fullName evidence="19">ADP-dependent (S)-NAD(P)H-hydrate dehydratase</fullName>
            <ecNumber evidence="19">4.2.1.136</ecNumber>
        </recommendedName>
        <alternativeName>
            <fullName evidence="19">ADP-dependent NAD(P)HX dehydratase</fullName>
        </alternativeName>
    </domain>
    <domain>
        <recommendedName>
            <fullName evidence="19">NAD(P)H-hydrate epimerase</fullName>
            <ecNumber evidence="19">5.1.99.6</ecNumber>
        </recommendedName>
    </domain>
</protein>
<dbReference type="InterPro" id="IPR017953">
    <property type="entry name" value="Carbohydrate_kinase_pred_CS"/>
</dbReference>
<dbReference type="EC" id="4.2.1.136" evidence="19"/>
<evidence type="ECO:0000259" key="21">
    <source>
        <dbReference type="PROSITE" id="PS51385"/>
    </source>
</evidence>
<evidence type="ECO:0000256" key="18">
    <source>
        <dbReference type="HAMAP-Rule" id="MF_01966"/>
    </source>
</evidence>
<evidence type="ECO:0000256" key="5">
    <source>
        <dbReference type="ARBA" id="ARBA00022723"/>
    </source>
</evidence>
<dbReference type="PROSITE" id="PS01050">
    <property type="entry name" value="YJEF_C_2"/>
    <property type="match status" value="1"/>
</dbReference>
<comment type="cofactor">
    <cofactor evidence="17">
        <name>Mg(2+)</name>
        <dbReference type="ChEBI" id="CHEBI:18420"/>
    </cofactor>
</comment>
<comment type="cofactor">
    <cofactor evidence="18 19">
        <name>K(+)</name>
        <dbReference type="ChEBI" id="CHEBI:29103"/>
    </cofactor>
    <text evidence="18 19">Binds 1 potassium ion per subunit.</text>
</comment>
<gene>
    <name evidence="17" type="primary">nnrD</name>
    <name evidence="18" type="synonym">nnrE</name>
    <name evidence="22" type="ORF">GCM10022377_08880</name>
</gene>
<feature type="binding site" evidence="18">
    <location>
        <position position="129"/>
    </location>
    <ligand>
        <name>K(+)</name>
        <dbReference type="ChEBI" id="CHEBI:29103"/>
    </ligand>
</feature>
<dbReference type="Proteomes" id="UP001501536">
    <property type="component" value="Unassembled WGS sequence"/>
</dbReference>
<keyword evidence="7 17" id="KW-0067">ATP-binding</keyword>
<comment type="similarity">
    <text evidence="17">Belongs to the NnrD/CARKD family.</text>
</comment>
<feature type="binding site" evidence="17">
    <location>
        <position position="449"/>
    </location>
    <ligand>
        <name>AMP</name>
        <dbReference type="ChEBI" id="CHEBI:456215"/>
    </ligand>
</feature>
<evidence type="ECO:0000313" key="22">
    <source>
        <dbReference type="EMBL" id="GAA3698161.1"/>
    </source>
</evidence>
<evidence type="ECO:0000256" key="17">
    <source>
        <dbReference type="HAMAP-Rule" id="MF_01965"/>
    </source>
</evidence>
<evidence type="ECO:0000256" key="19">
    <source>
        <dbReference type="PIRNR" id="PIRNR017184"/>
    </source>
</evidence>
<feature type="binding site" evidence="18">
    <location>
        <position position="172"/>
    </location>
    <ligand>
        <name>K(+)</name>
        <dbReference type="ChEBI" id="CHEBI:29103"/>
    </ligand>
</feature>